<dbReference type="AlphaFoldDB" id="A0A0M5LEM1"/>
<dbReference type="CDD" id="cd03789">
    <property type="entry name" value="GT9_LPS_heptosyltransferase"/>
    <property type="match status" value="1"/>
</dbReference>
<dbReference type="SUPFAM" id="SSF53756">
    <property type="entry name" value="UDP-Glycosyltransferase/glycogen phosphorylase"/>
    <property type="match status" value="1"/>
</dbReference>
<gene>
    <name evidence="3" type="ORF">SP60_02500</name>
</gene>
<dbReference type="GO" id="GO:0009244">
    <property type="term" value="P:lipopolysaccharide core region biosynthetic process"/>
    <property type="evidence" value="ECO:0007669"/>
    <property type="project" value="TreeGrafter"/>
</dbReference>
<dbReference type="KEGG" id="tho:SP60_02500"/>
<evidence type="ECO:0008006" key="5">
    <source>
        <dbReference type="Google" id="ProtNLM"/>
    </source>
</evidence>
<evidence type="ECO:0000313" key="3">
    <source>
        <dbReference type="EMBL" id="ALE52203.1"/>
    </source>
</evidence>
<dbReference type="InterPro" id="IPR051199">
    <property type="entry name" value="LPS_LOS_Heptosyltrfase"/>
</dbReference>
<protein>
    <recommendedName>
        <fullName evidence="5">Glycosyl transferase</fullName>
    </recommendedName>
</protein>
<dbReference type="OrthoDB" id="9781892at2"/>
<dbReference type="PATRIC" id="fig|1705394.5.peg.507"/>
<dbReference type="GO" id="GO:0005829">
    <property type="term" value="C:cytosol"/>
    <property type="evidence" value="ECO:0007669"/>
    <property type="project" value="TreeGrafter"/>
</dbReference>
<dbReference type="InterPro" id="IPR002201">
    <property type="entry name" value="Glyco_trans_9"/>
</dbReference>
<organism evidence="3 4">
    <name type="scientific">Candidatus Thioglobus autotrophicus</name>
    <dbReference type="NCBI Taxonomy" id="1705394"/>
    <lineage>
        <taxon>Bacteria</taxon>
        <taxon>Pseudomonadati</taxon>
        <taxon>Pseudomonadota</taxon>
        <taxon>Gammaproteobacteria</taxon>
        <taxon>Candidatus Pseudothioglobaceae</taxon>
        <taxon>Candidatus Thioglobus</taxon>
    </lineage>
</organism>
<dbReference type="EMBL" id="CP010552">
    <property type="protein sequence ID" value="ALE52203.1"/>
    <property type="molecule type" value="Genomic_DNA"/>
</dbReference>
<evidence type="ECO:0000313" key="4">
    <source>
        <dbReference type="Proteomes" id="UP000058020"/>
    </source>
</evidence>
<evidence type="ECO:0000256" key="1">
    <source>
        <dbReference type="ARBA" id="ARBA00022676"/>
    </source>
</evidence>
<keyword evidence="4" id="KW-1185">Reference proteome</keyword>
<dbReference type="RefSeq" id="WP_082319626.1">
    <property type="nucleotide sequence ID" value="NZ_CP010552.1"/>
</dbReference>
<dbReference type="STRING" id="1705394.SP60_02500"/>
<reference evidence="3 4" key="1">
    <citation type="journal article" date="2015" name="Genome Announc.">
        <title>Genome Sequence of 'Candidatus Thioglobus autotrophica' Strain EF1, a Chemoautotroph from the SUP05 Clade of Marine Gammaproteobacteria.</title>
        <authorList>
            <person name="Shah V."/>
            <person name="Morris R.M."/>
        </authorList>
    </citation>
    <scope>NUCLEOTIDE SEQUENCE [LARGE SCALE GENOMIC DNA]</scope>
    <source>
        <strain evidence="3 4">EF1</strain>
    </source>
</reference>
<dbReference type="Proteomes" id="UP000058020">
    <property type="component" value="Chromosome"/>
</dbReference>
<dbReference type="GO" id="GO:0008713">
    <property type="term" value="F:ADP-heptose-lipopolysaccharide heptosyltransferase activity"/>
    <property type="evidence" value="ECO:0007669"/>
    <property type="project" value="TreeGrafter"/>
</dbReference>
<dbReference type="Pfam" id="PF01075">
    <property type="entry name" value="Glyco_transf_9"/>
    <property type="match status" value="1"/>
</dbReference>
<dbReference type="PANTHER" id="PTHR30160">
    <property type="entry name" value="TETRAACYLDISACCHARIDE 4'-KINASE-RELATED"/>
    <property type="match status" value="1"/>
</dbReference>
<keyword evidence="2" id="KW-0808">Transferase</keyword>
<dbReference type="PANTHER" id="PTHR30160:SF7">
    <property type="entry name" value="ADP-HEPTOSE--LPS HEPTOSYLTRANSFERASE 2"/>
    <property type="match status" value="1"/>
</dbReference>
<accession>A0A0M5LEM1</accession>
<keyword evidence="1" id="KW-0328">Glycosyltransferase</keyword>
<dbReference type="Gene3D" id="3.40.50.2000">
    <property type="entry name" value="Glycogen Phosphorylase B"/>
    <property type="match status" value="2"/>
</dbReference>
<proteinExistence type="predicted"/>
<evidence type="ECO:0000256" key="2">
    <source>
        <dbReference type="ARBA" id="ARBA00022679"/>
    </source>
</evidence>
<sequence>MKIDLPRLFFRWFLKGKSVSKKEIDIKKIDNILIMSNTAIGDTLFATPALRLIKEQYPHVKITALLNPNNYQLFKTNPFIDDVILYRGKWRNFLQTIVKLKNCKINLTFILHSNEPQATPMAYLIGSKYIIKIPNNANEFKHLHFNKTTPRVAGEYAIENQLKQLKYIGIDSVNFNMELFPAESWYQDVVKVIQDDIIYVGLQVGATTRNRMWFEENWSKLASLILTHKENINIILTGSPAEVKLTDSLEKSINNKRVLNLAGKFDICGAAALIDKLAVLITPDTGPLHIAAALKTPTITISVTGLESGSKPRDSAVNHQYIQKPKTCNPCLDRQCIYQKCMWQITPKEVFEAFKKSI</sequence>
<name>A0A0M5LEM1_9GAMM</name>